<feature type="region of interest" description="Disordered" evidence="9">
    <location>
        <begin position="747"/>
        <end position="791"/>
    </location>
</feature>
<keyword evidence="7" id="KW-0862">Zinc</keyword>
<feature type="compositionally biased region" description="Polar residues" evidence="9">
    <location>
        <begin position="517"/>
        <end position="530"/>
    </location>
</feature>
<evidence type="ECO:0000256" key="9">
    <source>
        <dbReference type="SAM" id="MobiDB-lite"/>
    </source>
</evidence>
<feature type="compositionally biased region" description="Polar residues" evidence="9">
    <location>
        <begin position="682"/>
        <end position="691"/>
    </location>
</feature>
<feature type="compositionally biased region" description="Low complexity" evidence="9">
    <location>
        <begin position="264"/>
        <end position="277"/>
    </location>
</feature>
<keyword evidence="8" id="KW-0539">Nucleus</keyword>
<evidence type="ECO:0000256" key="2">
    <source>
        <dbReference type="ARBA" id="ARBA00008423"/>
    </source>
</evidence>
<feature type="compositionally biased region" description="Polar residues" evidence="9">
    <location>
        <begin position="207"/>
        <end position="216"/>
    </location>
</feature>
<dbReference type="GO" id="GO:0043488">
    <property type="term" value="P:regulation of mRNA stability"/>
    <property type="evidence" value="ECO:0007669"/>
    <property type="project" value="InterPro"/>
</dbReference>
<dbReference type="GO" id="GO:0005634">
    <property type="term" value="C:nucleus"/>
    <property type="evidence" value="ECO:0007669"/>
    <property type="project" value="UniProtKB-SubCell"/>
</dbReference>
<evidence type="ECO:0000313" key="10">
    <source>
        <dbReference type="EMBL" id="CAG6670787.1"/>
    </source>
</evidence>
<dbReference type="EMBL" id="HBUF01583163">
    <property type="protein sequence ID" value="CAG6770895.1"/>
    <property type="molecule type" value="Transcribed_RNA"/>
</dbReference>
<dbReference type="GO" id="GO:0008143">
    <property type="term" value="F:poly(A) binding"/>
    <property type="evidence" value="ECO:0007669"/>
    <property type="project" value="InterPro"/>
</dbReference>
<feature type="region of interest" description="Disordered" evidence="9">
    <location>
        <begin position="394"/>
        <end position="691"/>
    </location>
</feature>
<feature type="region of interest" description="Disordered" evidence="9">
    <location>
        <begin position="89"/>
        <end position="114"/>
    </location>
</feature>
<evidence type="ECO:0000256" key="6">
    <source>
        <dbReference type="ARBA" id="ARBA00022771"/>
    </source>
</evidence>
<feature type="region of interest" description="Disordered" evidence="9">
    <location>
        <begin position="155"/>
        <end position="348"/>
    </location>
</feature>
<keyword evidence="6" id="KW-0863">Zinc-finger</keyword>
<feature type="compositionally biased region" description="Basic and acidic residues" evidence="9">
    <location>
        <begin position="428"/>
        <end position="438"/>
    </location>
</feature>
<evidence type="ECO:0000256" key="5">
    <source>
        <dbReference type="ARBA" id="ARBA00022737"/>
    </source>
</evidence>
<reference evidence="10" key="1">
    <citation type="submission" date="2021-05" db="EMBL/GenBank/DDBJ databases">
        <authorList>
            <person name="Alioto T."/>
            <person name="Alioto T."/>
            <person name="Gomez Garrido J."/>
        </authorList>
    </citation>
    <scope>NUCLEOTIDE SEQUENCE</scope>
</reference>
<dbReference type="PANTHER" id="PTHR14738:SF29">
    <property type="entry name" value="ZINC FINGER CCCH DOMAIN-CONTAINING PROTEIN 14"/>
    <property type="match status" value="1"/>
</dbReference>
<keyword evidence="5" id="KW-0677">Repeat</keyword>
<feature type="compositionally biased region" description="Acidic residues" evidence="9">
    <location>
        <begin position="418"/>
        <end position="427"/>
    </location>
</feature>
<dbReference type="EMBL" id="HBUF01224232">
    <property type="protein sequence ID" value="CAG6670787.1"/>
    <property type="molecule type" value="Transcribed_RNA"/>
</dbReference>
<proteinExistence type="inferred from homology"/>
<dbReference type="GO" id="GO:0008270">
    <property type="term" value="F:zinc ion binding"/>
    <property type="evidence" value="ECO:0007669"/>
    <property type="project" value="UniProtKB-KW"/>
</dbReference>
<evidence type="ECO:0000256" key="8">
    <source>
        <dbReference type="ARBA" id="ARBA00023242"/>
    </source>
</evidence>
<sequence>MSSKEPHDNEKLLTALRDAIVAKLEELGAPKNACDHSTCDYIILIAANKSKTKEEIAEELRFILNEKSEEFVDWYLPICTKLKTQKVEKKGKSKKSKKSRRRSNEAESSASSLLTKLTNDLTKNYLPKPGTSSNDTVDELDKQIEAIIGDNEPATATVKIEGTKEPAAVPVKTESSSDEEDADTVSVTVAPQDTQLGSSSDEEDAIDTSSATTSLDENVPQEKSSRFNSDSEEELDMESLKPRYKRRASESFDPELDTSSVPPDSSNISDMSHHSSNQSETVYTDEDTRMSLDHEYRKKRDRSPGKQTKELEPDRSSKRQNSQEPPTKVKKRKLVSTVRMQSPEPEGPVRAVIPSVISQPSREKKCELMPPGSVWYENRNKMLMKAIREANQSTVTAMGKAGPSYAPTATPYPSDPEPYSDDEEDEEKLQVEVKNERVEEQDEGSEEEEEREDQDQEEQRGDEGVGSEESLSISLTTSDDRDYYYNYRSNSDLDYDSGPSPQSGHYVVNEEDPPQPSSSNAHPTFIVTMNKSKEEYLPARQGVKRRHVDKKGDSEDADEEEEEDSGRPTGQANSNRPGVNVHRNESSDEEEMRQEYKRFKQDTEMERARTAYRPKRKMIPTSGSTSEEEQLEYKTRDVKRVHKMSDDELSQSPKLSLSKLKLDSEDSNNSGMNTPPPFNPDEPSSSNAIPSQAFNNNMEVANYYTSMERWISDANYPASFELPPPMPMPVLVPPMFPLSGPPPPMPPGFLPPPPSGYLPPPPPMPPGFLPPPPIESPGNGPGDNDQSQGTDSYEINVRVPCQKNDNLITVKCQKLDPPNTSTQMPCKFYPNCTKVNCPYLHLSICTSFPFCRFGKDCSFTHPACKYGSVCKNPTCKYSHPSTSTKAAAPAPVKTVTKPASISSNSICKFHPSCYNALCPYFHPKVCMYASNCKNTGCVFFHPNEILAATNIKTTGSFKWRASTAK</sequence>
<dbReference type="EMBL" id="HBUF01583160">
    <property type="protein sequence ID" value="CAG6770890.1"/>
    <property type="molecule type" value="Transcribed_RNA"/>
</dbReference>
<dbReference type="Gene3D" id="4.10.1000.40">
    <property type="match status" value="2"/>
</dbReference>
<dbReference type="AlphaFoldDB" id="A0A8D8WSD0"/>
<feature type="compositionally biased region" description="Low complexity" evidence="9">
    <location>
        <begin position="650"/>
        <end position="659"/>
    </location>
</feature>
<organism evidence="10">
    <name type="scientific">Cacopsylla melanoneura</name>
    <dbReference type="NCBI Taxonomy" id="428564"/>
    <lineage>
        <taxon>Eukaryota</taxon>
        <taxon>Metazoa</taxon>
        <taxon>Ecdysozoa</taxon>
        <taxon>Arthropoda</taxon>
        <taxon>Hexapoda</taxon>
        <taxon>Insecta</taxon>
        <taxon>Pterygota</taxon>
        <taxon>Neoptera</taxon>
        <taxon>Paraneoptera</taxon>
        <taxon>Hemiptera</taxon>
        <taxon>Sternorrhyncha</taxon>
        <taxon>Psylloidea</taxon>
        <taxon>Psyllidae</taxon>
        <taxon>Psyllinae</taxon>
        <taxon>Cacopsylla</taxon>
    </lineage>
</organism>
<feature type="compositionally biased region" description="Acidic residues" evidence="9">
    <location>
        <begin position="555"/>
        <end position="564"/>
    </location>
</feature>
<keyword evidence="4" id="KW-0479">Metal-binding</keyword>
<feature type="compositionally biased region" description="Basic and acidic residues" evidence="9">
    <location>
        <begin position="593"/>
        <end position="609"/>
    </location>
</feature>
<dbReference type="GO" id="GO:0005737">
    <property type="term" value="C:cytoplasm"/>
    <property type="evidence" value="ECO:0007669"/>
    <property type="project" value="TreeGrafter"/>
</dbReference>
<dbReference type="EMBL" id="HBUF01401787">
    <property type="protein sequence ID" value="CAG6737094.1"/>
    <property type="molecule type" value="Transcribed_RNA"/>
</dbReference>
<dbReference type="EMBL" id="HBUF01583161">
    <property type="protein sequence ID" value="CAG6770891.1"/>
    <property type="molecule type" value="Transcribed_RNA"/>
</dbReference>
<comment type="subcellular location">
    <subcellularLocation>
        <location evidence="1">Nucleus</location>
    </subcellularLocation>
</comment>
<dbReference type="Gene3D" id="4.10.1000.30">
    <property type="match status" value="1"/>
</dbReference>
<feature type="compositionally biased region" description="Basic and acidic residues" evidence="9">
    <location>
        <begin position="286"/>
        <end position="317"/>
    </location>
</feature>
<feature type="compositionally biased region" description="Acidic residues" evidence="9">
    <location>
        <begin position="439"/>
        <end position="456"/>
    </location>
</feature>
<evidence type="ECO:0000256" key="3">
    <source>
        <dbReference type="ARBA" id="ARBA00015071"/>
    </source>
</evidence>
<feature type="compositionally biased region" description="Polar residues" evidence="9">
    <location>
        <begin position="568"/>
        <end position="577"/>
    </location>
</feature>
<dbReference type="EMBL" id="HBUF01583162">
    <property type="protein sequence ID" value="CAG6770893.1"/>
    <property type="molecule type" value="Transcribed_RNA"/>
</dbReference>
<evidence type="ECO:0000256" key="1">
    <source>
        <dbReference type="ARBA" id="ARBA00004123"/>
    </source>
</evidence>
<comment type="similarity">
    <text evidence="2">Belongs to the ZC3H14 family.</text>
</comment>
<feature type="compositionally biased region" description="Basic and acidic residues" evidence="9">
    <location>
        <begin position="631"/>
        <end position="646"/>
    </location>
</feature>
<feature type="compositionally biased region" description="Basic residues" evidence="9">
    <location>
        <begin position="91"/>
        <end position="101"/>
    </location>
</feature>
<feature type="compositionally biased region" description="Polar residues" evidence="9">
    <location>
        <begin position="185"/>
        <end position="199"/>
    </location>
</feature>
<protein>
    <recommendedName>
        <fullName evidence="3">Zinc finger CCCH domain-containing protein 14</fullName>
    </recommendedName>
</protein>
<dbReference type="EMBL" id="HBUF01401788">
    <property type="protein sequence ID" value="CAG6737095.1"/>
    <property type="molecule type" value="Transcribed_RNA"/>
</dbReference>
<dbReference type="InterPro" id="IPR040366">
    <property type="entry name" value="Nab2/ZC3H14"/>
</dbReference>
<dbReference type="Pfam" id="PF14608">
    <property type="entry name" value="zf-CCCH_2"/>
    <property type="match status" value="5"/>
</dbReference>
<feature type="compositionally biased region" description="Low complexity" evidence="9">
    <location>
        <begin position="467"/>
        <end position="477"/>
    </location>
</feature>
<dbReference type="EMBL" id="HBUF01583164">
    <property type="protein sequence ID" value="CAG6770897.1"/>
    <property type="molecule type" value="Transcribed_RNA"/>
</dbReference>
<dbReference type="EMBL" id="HBUF01062275">
    <property type="protein sequence ID" value="CAG6626315.1"/>
    <property type="molecule type" value="Transcribed_RNA"/>
</dbReference>
<accession>A0A8D8WSD0</accession>
<evidence type="ECO:0000256" key="7">
    <source>
        <dbReference type="ARBA" id="ARBA00022833"/>
    </source>
</evidence>
<evidence type="ECO:0000256" key="4">
    <source>
        <dbReference type="ARBA" id="ARBA00022723"/>
    </source>
</evidence>
<feature type="compositionally biased region" description="Pro residues" evidence="9">
    <location>
        <begin position="747"/>
        <end position="775"/>
    </location>
</feature>
<dbReference type="PANTHER" id="PTHR14738">
    <property type="entry name" value="ZINC FINGER CCCH DOMAIN-CONTAINING PROTEIN 14"/>
    <property type="match status" value="1"/>
</dbReference>
<name>A0A8D8WSD0_9HEMI</name>